<sequence>MTEVSGTADDIQPFPGDSLIGNARETNYSTIADTDNIQGRPRSNTMSSIRSGLEIVREHMDRRKFIYLVLASVSIYLAFVAAFAPRTSLSRDLRRFHSAKFTPSEVYRIYLDALLLENRASDHLDSLATAEDSSEYIIDYLDKLGFTAQVERFYPWTNQPKEQQLRVFNKNKRIYEAKLKESLSNVRHQAFHSYSKDGKLRSRFVYCNYCSKEDYELLLEKKADIEGKVHLCRYGKLAPGNKLKNAELYGSSGVLLFNHDEEDGSFTTLNGYKRYPEGPARPKDAIQRDTVRYGSDIFGDPTTPGYASYYSEIEREAPDKYLPSIPSLAISPQDRNYLLSLLDGKGVDWGLSKGERGYYSGPSNADIEIELINEQQYGVSESKNIVVEIPGILSDSEIIVGAHRVAFEMGNGAGASSSHSGTSVLLEMARGLSKLQRKGWRPLRTIKIVSWDGKNGAQLGSSNYGSKHSVALKRGSLLYINLDKAVTGKHFKVNANPMLKTAIKEASKYVGFKLKDDWSLFDEWQQDTGNKIDPIEGEVDYSVFQYFLGIPVVSFKFSREVSDTDAFPINTAYDIKDYLLRFIDPDLQLHNTLSRYLGMFVLMTSERELSYYNPHSFLTSVKEGYEGIHKDLTNIFYKDDKIMEKAKQLRALIVHIADNDSKDFERRNREVYERCTTELPIWAIVRKLTAFLNLSRANRKLRRIGSIFLTYSGIDGRPLMKSSLFAPSVSDSRKIALFPGLYDAVQATDIDRVWRALIILEAHFRSLKYVLS</sequence>
<name>A0ABR4NSW4_9SACH</name>
<evidence type="ECO:0000313" key="6">
    <source>
        <dbReference type="EMBL" id="KAL3231519.1"/>
    </source>
</evidence>
<evidence type="ECO:0000256" key="3">
    <source>
        <dbReference type="SAM" id="Phobius"/>
    </source>
</evidence>
<evidence type="ECO:0000313" key="7">
    <source>
        <dbReference type="Proteomes" id="UP001623330"/>
    </source>
</evidence>
<feature type="transmembrane region" description="Helical" evidence="3">
    <location>
        <begin position="65"/>
        <end position="84"/>
    </location>
</feature>
<evidence type="ECO:0000256" key="1">
    <source>
        <dbReference type="ARBA" id="ARBA00005634"/>
    </source>
</evidence>
<dbReference type="PANTHER" id="PTHR10404">
    <property type="entry name" value="N-ACETYLATED-ALPHA-LINKED ACIDIC DIPEPTIDASE"/>
    <property type="match status" value="1"/>
</dbReference>
<dbReference type="Gene3D" id="3.40.630.10">
    <property type="entry name" value="Zn peptidases"/>
    <property type="match status" value="1"/>
</dbReference>
<reference evidence="6 7" key="1">
    <citation type="submission" date="2024-05" db="EMBL/GenBank/DDBJ databases">
        <title>Long read based assembly of the Candida bracarensis genome reveals expanded adhesin content.</title>
        <authorList>
            <person name="Marcet-Houben M."/>
            <person name="Ksiezopolska E."/>
            <person name="Gabaldon T."/>
        </authorList>
    </citation>
    <scope>NUCLEOTIDE SEQUENCE [LARGE SCALE GENOMIC DNA]</scope>
    <source>
        <strain evidence="6 7">CBM6</strain>
    </source>
</reference>
<feature type="domain" description="Peptidase M28" evidence="5">
    <location>
        <begin position="384"/>
        <end position="557"/>
    </location>
</feature>
<accession>A0ABR4NSW4</accession>
<comment type="caution">
    <text evidence="6">The sequence shown here is derived from an EMBL/GenBank/DDBJ whole genome shotgun (WGS) entry which is preliminary data.</text>
</comment>
<gene>
    <name evidence="6" type="ORF">RNJ44_00554</name>
</gene>
<dbReference type="PANTHER" id="PTHR10404:SF46">
    <property type="entry name" value="VACUOLAR PROTEIN SORTING-ASSOCIATED PROTEIN 70"/>
    <property type="match status" value="1"/>
</dbReference>
<keyword evidence="7" id="KW-1185">Reference proteome</keyword>
<comment type="similarity">
    <text evidence="1">Belongs to the peptidase M28 family. M28B subfamily.</text>
</comment>
<dbReference type="Pfam" id="PF04253">
    <property type="entry name" value="TFR_dimer"/>
    <property type="match status" value="1"/>
</dbReference>
<proteinExistence type="inferred from homology"/>
<dbReference type="EMBL" id="JBEVYD010000007">
    <property type="protein sequence ID" value="KAL3231519.1"/>
    <property type="molecule type" value="Genomic_DNA"/>
</dbReference>
<dbReference type="Pfam" id="PF04389">
    <property type="entry name" value="Peptidase_M28"/>
    <property type="match status" value="1"/>
</dbReference>
<feature type="region of interest" description="Disordered" evidence="2">
    <location>
        <begin position="1"/>
        <end position="22"/>
    </location>
</feature>
<feature type="domain" description="Transferrin receptor-like dimerisation" evidence="4">
    <location>
        <begin position="664"/>
        <end position="765"/>
    </location>
</feature>
<dbReference type="InterPro" id="IPR007484">
    <property type="entry name" value="Peptidase_M28"/>
</dbReference>
<dbReference type="SUPFAM" id="SSF53187">
    <property type="entry name" value="Zn-dependent exopeptidases"/>
    <property type="match status" value="1"/>
</dbReference>
<dbReference type="Proteomes" id="UP001623330">
    <property type="component" value="Unassembled WGS sequence"/>
</dbReference>
<evidence type="ECO:0000259" key="4">
    <source>
        <dbReference type="Pfam" id="PF04253"/>
    </source>
</evidence>
<evidence type="ECO:0000256" key="2">
    <source>
        <dbReference type="SAM" id="MobiDB-lite"/>
    </source>
</evidence>
<keyword evidence="3" id="KW-1133">Transmembrane helix</keyword>
<dbReference type="InterPro" id="IPR007365">
    <property type="entry name" value="TFR-like_dimer_dom"/>
</dbReference>
<evidence type="ECO:0000259" key="5">
    <source>
        <dbReference type="Pfam" id="PF04389"/>
    </source>
</evidence>
<dbReference type="Gene3D" id="1.20.930.40">
    <property type="entry name" value="Transferrin receptor-like, dimerisation domain"/>
    <property type="match status" value="1"/>
</dbReference>
<dbReference type="SUPFAM" id="SSF47672">
    <property type="entry name" value="Transferrin receptor-like dimerisation domain"/>
    <property type="match status" value="1"/>
</dbReference>
<protein>
    <submittedName>
        <fullName evidence="6">Vacuolar protein sorting-associated protein 70</fullName>
    </submittedName>
</protein>
<dbReference type="SUPFAM" id="SSF52025">
    <property type="entry name" value="PA domain"/>
    <property type="match status" value="1"/>
</dbReference>
<dbReference type="InterPro" id="IPR036757">
    <property type="entry name" value="TFR-like_dimer_dom_sf"/>
</dbReference>
<dbReference type="CDD" id="cd02121">
    <property type="entry name" value="PA_GCPII_like"/>
    <property type="match status" value="1"/>
</dbReference>
<dbReference type="InterPro" id="IPR039373">
    <property type="entry name" value="Peptidase_M28B"/>
</dbReference>
<keyword evidence="3" id="KW-0812">Transmembrane</keyword>
<organism evidence="6 7">
    <name type="scientific">Nakaseomyces bracarensis</name>
    <dbReference type="NCBI Taxonomy" id="273131"/>
    <lineage>
        <taxon>Eukaryota</taxon>
        <taxon>Fungi</taxon>
        <taxon>Dikarya</taxon>
        <taxon>Ascomycota</taxon>
        <taxon>Saccharomycotina</taxon>
        <taxon>Saccharomycetes</taxon>
        <taxon>Saccharomycetales</taxon>
        <taxon>Saccharomycetaceae</taxon>
        <taxon>Nakaseomyces</taxon>
    </lineage>
</organism>
<keyword evidence="3" id="KW-0472">Membrane</keyword>
<dbReference type="Gene3D" id="3.50.30.30">
    <property type="match status" value="1"/>
</dbReference>
<dbReference type="InterPro" id="IPR046450">
    <property type="entry name" value="PA_dom_sf"/>
</dbReference>